<evidence type="ECO:0000256" key="6">
    <source>
        <dbReference type="ARBA" id="ARBA00022833"/>
    </source>
</evidence>
<dbReference type="InterPro" id="IPR011324">
    <property type="entry name" value="Cytotoxic_necrot_fac-like_cat"/>
</dbReference>
<dbReference type="EMBL" id="CP004885">
    <property type="protein sequence ID" value="AGX88646.1"/>
    <property type="molecule type" value="Genomic_DNA"/>
</dbReference>
<dbReference type="Gene3D" id="3.60.140.10">
    <property type="entry name" value="CNF1/YfiH-like putative cysteine hydrolases"/>
    <property type="match status" value="1"/>
</dbReference>
<dbReference type="PATRIC" id="fig|946483.4.peg.2622"/>
<dbReference type="GO" id="GO:0016787">
    <property type="term" value="F:hydrolase activity"/>
    <property type="evidence" value="ECO:0007669"/>
    <property type="project" value="UniProtKB-KW"/>
</dbReference>
<gene>
    <name evidence="11" type="ORF">Cenrod_2595</name>
</gene>
<comment type="catalytic activity">
    <reaction evidence="7">
        <text>adenosine + H2O + H(+) = inosine + NH4(+)</text>
        <dbReference type="Rhea" id="RHEA:24408"/>
        <dbReference type="ChEBI" id="CHEBI:15377"/>
        <dbReference type="ChEBI" id="CHEBI:15378"/>
        <dbReference type="ChEBI" id="CHEBI:16335"/>
        <dbReference type="ChEBI" id="CHEBI:17596"/>
        <dbReference type="ChEBI" id="CHEBI:28938"/>
        <dbReference type="EC" id="3.5.4.4"/>
    </reaction>
    <physiologicalReaction direction="left-to-right" evidence="7">
        <dbReference type="Rhea" id="RHEA:24409"/>
    </physiologicalReaction>
</comment>
<dbReference type="KEGG" id="cbx:Cenrod_2595"/>
<evidence type="ECO:0000256" key="7">
    <source>
        <dbReference type="ARBA" id="ARBA00047989"/>
    </source>
</evidence>
<dbReference type="RefSeq" id="WP_022776581.1">
    <property type="nucleotide sequence ID" value="NC_022576.1"/>
</dbReference>
<accession>U5NAP9</accession>
<dbReference type="NCBIfam" id="TIGR00726">
    <property type="entry name" value="peptidoglycan editing factor PgeF"/>
    <property type="match status" value="1"/>
</dbReference>
<comment type="catalytic activity">
    <reaction evidence="9">
        <text>S-methyl-5'-thioadenosine + phosphate = 5-(methylsulfanyl)-alpha-D-ribose 1-phosphate + adenine</text>
        <dbReference type="Rhea" id="RHEA:11852"/>
        <dbReference type="ChEBI" id="CHEBI:16708"/>
        <dbReference type="ChEBI" id="CHEBI:17509"/>
        <dbReference type="ChEBI" id="CHEBI:43474"/>
        <dbReference type="ChEBI" id="CHEBI:58533"/>
        <dbReference type="EC" id="2.4.2.28"/>
    </reaction>
    <physiologicalReaction direction="left-to-right" evidence="9">
        <dbReference type="Rhea" id="RHEA:11853"/>
    </physiologicalReaction>
</comment>
<keyword evidence="6" id="KW-0862">Zinc</keyword>
<dbReference type="InterPro" id="IPR038371">
    <property type="entry name" value="Cu_polyphenol_OxRdtase_sf"/>
</dbReference>
<dbReference type="eggNOG" id="COG1496">
    <property type="taxonomic scope" value="Bacteria"/>
</dbReference>
<evidence type="ECO:0000256" key="1">
    <source>
        <dbReference type="ARBA" id="ARBA00000553"/>
    </source>
</evidence>
<dbReference type="HOGENOM" id="CLU_065784_0_0_4"/>
<dbReference type="Pfam" id="PF02578">
    <property type="entry name" value="Cu-oxidase_4"/>
    <property type="match status" value="1"/>
</dbReference>
<evidence type="ECO:0000256" key="2">
    <source>
        <dbReference type="ARBA" id="ARBA00007353"/>
    </source>
</evidence>
<evidence type="ECO:0000256" key="4">
    <source>
        <dbReference type="ARBA" id="ARBA00022723"/>
    </source>
</evidence>
<dbReference type="PANTHER" id="PTHR30616:SF2">
    <property type="entry name" value="PURINE NUCLEOSIDE PHOSPHORYLASE LACC1"/>
    <property type="match status" value="1"/>
</dbReference>
<evidence type="ECO:0000256" key="9">
    <source>
        <dbReference type="ARBA" id="ARBA00049893"/>
    </source>
</evidence>
<dbReference type="SUPFAM" id="SSF64438">
    <property type="entry name" value="CNF1/YfiH-like putative cysteine hydrolases"/>
    <property type="match status" value="1"/>
</dbReference>
<sequence>MAMISFPSDWIVPAWQAPAQVRAVCTTRAGGVSQAPFDTCNLADHVGDDHAAVMANRAALQGMIAAKPVYLSQVHGLEVLTLDAQTPDGCTADASWTALPGMACTVMVADCLPLLLADRQGRWVAAAHVGWRGFVGKDGVGMVDASLRAAMERGGCTAQDVVAWIGPCIGPEAFEVGKEVCDDVLAYHADAAAHMRQLSPETWQVDLPALVRQRLGALGVTRIDGNDSSKPWCTYANPARFYSYRRDAVCGRIAVAVWICDVGYAEAARSVRGGR</sequence>
<dbReference type="GO" id="GO:0017061">
    <property type="term" value="F:S-methyl-5-thioadenosine phosphorylase activity"/>
    <property type="evidence" value="ECO:0007669"/>
    <property type="project" value="UniProtKB-EC"/>
</dbReference>
<organism evidence="11 12">
    <name type="scientific">Candidatus Symbiobacter mobilis CR</name>
    <dbReference type="NCBI Taxonomy" id="946483"/>
    <lineage>
        <taxon>Bacteria</taxon>
        <taxon>Pseudomonadati</taxon>
        <taxon>Pseudomonadota</taxon>
        <taxon>Betaproteobacteria</taxon>
        <taxon>Burkholderiales</taxon>
        <taxon>Comamonadaceae</taxon>
    </lineage>
</organism>
<dbReference type="Proteomes" id="UP000017184">
    <property type="component" value="Chromosome"/>
</dbReference>
<comment type="similarity">
    <text evidence="2 10">Belongs to the purine nucleoside phosphorylase YfiH/LACC1 family.</text>
</comment>
<evidence type="ECO:0000313" key="11">
    <source>
        <dbReference type="EMBL" id="AGX88646.1"/>
    </source>
</evidence>
<proteinExistence type="inferred from homology"/>
<keyword evidence="3" id="KW-0808">Transferase</keyword>
<evidence type="ECO:0000256" key="10">
    <source>
        <dbReference type="RuleBase" id="RU361274"/>
    </source>
</evidence>
<dbReference type="CDD" id="cd16833">
    <property type="entry name" value="YfiH"/>
    <property type="match status" value="1"/>
</dbReference>
<name>U5NAP9_9BURK</name>
<dbReference type="InterPro" id="IPR003730">
    <property type="entry name" value="Cu_polyphenol_OxRdtase"/>
</dbReference>
<dbReference type="AlphaFoldDB" id="U5NAP9"/>
<keyword evidence="12" id="KW-1185">Reference proteome</keyword>
<comment type="catalytic activity">
    <reaction evidence="1">
        <text>inosine + phosphate = alpha-D-ribose 1-phosphate + hypoxanthine</text>
        <dbReference type="Rhea" id="RHEA:27646"/>
        <dbReference type="ChEBI" id="CHEBI:17368"/>
        <dbReference type="ChEBI" id="CHEBI:17596"/>
        <dbReference type="ChEBI" id="CHEBI:43474"/>
        <dbReference type="ChEBI" id="CHEBI:57720"/>
        <dbReference type="EC" id="2.4.2.1"/>
    </reaction>
    <physiologicalReaction direction="left-to-right" evidence="1">
        <dbReference type="Rhea" id="RHEA:27647"/>
    </physiologicalReaction>
</comment>
<reference evidence="11 12" key="1">
    <citation type="journal article" date="2013" name="Genome Biol.">
        <title>Genomic analysis reveals key aspects of prokaryotic symbiosis in the phototrophic consortium "Chlorochromatium aggregatum".</title>
        <authorList>
            <person name="Liu Z."/>
            <person name="Muller J."/>
            <person name="Li T."/>
            <person name="Alvey R.M."/>
            <person name="Vogl K."/>
            <person name="Frigaard N.U."/>
            <person name="Rockwell N.C."/>
            <person name="Boyd E.S."/>
            <person name="Tomsho L.P."/>
            <person name="Schuster S.C."/>
            <person name="Henke P."/>
            <person name="Rohde M."/>
            <person name="Overmann J."/>
            <person name="Bryant D.A."/>
        </authorList>
    </citation>
    <scope>NUCLEOTIDE SEQUENCE [LARGE SCALE GENOMIC DNA]</scope>
    <source>
        <strain evidence="11">CR</strain>
    </source>
</reference>
<evidence type="ECO:0000256" key="5">
    <source>
        <dbReference type="ARBA" id="ARBA00022801"/>
    </source>
</evidence>
<evidence type="ECO:0000313" key="12">
    <source>
        <dbReference type="Proteomes" id="UP000017184"/>
    </source>
</evidence>
<evidence type="ECO:0000256" key="8">
    <source>
        <dbReference type="ARBA" id="ARBA00048968"/>
    </source>
</evidence>
<keyword evidence="5" id="KW-0378">Hydrolase</keyword>
<evidence type="ECO:0000256" key="3">
    <source>
        <dbReference type="ARBA" id="ARBA00022679"/>
    </source>
</evidence>
<dbReference type="GO" id="GO:0005507">
    <property type="term" value="F:copper ion binding"/>
    <property type="evidence" value="ECO:0007669"/>
    <property type="project" value="TreeGrafter"/>
</dbReference>
<comment type="catalytic activity">
    <reaction evidence="8">
        <text>adenosine + phosphate = alpha-D-ribose 1-phosphate + adenine</text>
        <dbReference type="Rhea" id="RHEA:27642"/>
        <dbReference type="ChEBI" id="CHEBI:16335"/>
        <dbReference type="ChEBI" id="CHEBI:16708"/>
        <dbReference type="ChEBI" id="CHEBI:43474"/>
        <dbReference type="ChEBI" id="CHEBI:57720"/>
        <dbReference type="EC" id="2.4.2.1"/>
    </reaction>
    <physiologicalReaction direction="left-to-right" evidence="8">
        <dbReference type="Rhea" id="RHEA:27643"/>
    </physiologicalReaction>
</comment>
<dbReference type="PANTHER" id="PTHR30616">
    <property type="entry name" value="UNCHARACTERIZED PROTEIN YFIH"/>
    <property type="match status" value="1"/>
</dbReference>
<dbReference type="STRING" id="946483.Cenrod_2595"/>
<protein>
    <recommendedName>
        <fullName evidence="10">Purine nucleoside phosphorylase</fullName>
    </recommendedName>
</protein>
<keyword evidence="4" id="KW-0479">Metal-binding</keyword>